<evidence type="ECO:0000256" key="4">
    <source>
        <dbReference type="ARBA" id="ARBA00022452"/>
    </source>
</evidence>
<dbReference type="InterPro" id="IPR039426">
    <property type="entry name" value="TonB-dep_rcpt-like"/>
</dbReference>
<evidence type="ECO:0000313" key="20">
    <source>
        <dbReference type="Proteomes" id="UP001259803"/>
    </source>
</evidence>
<evidence type="ECO:0000256" key="6">
    <source>
        <dbReference type="ARBA" id="ARBA00022692"/>
    </source>
</evidence>
<dbReference type="SUPFAM" id="SSF56935">
    <property type="entry name" value="Porins"/>
    <property type="match status" value="1"/>
</dbReference>
<keyword evidence="11 14" id="KW-0472">Membrane</keyword>
<dbReference type="InterPro" id="IPR000531">
    <property type="entry name" value="Beta-barrel_TonB"/>
</dbReference>
<evidence type="ECO:0000256" key="1">
    <source>
        <dbReference type="ARBA" id="ARBA00004571"/>
    </source>
</evidence>
<evidence type="ECO:0000256" key="12">
    <source>
        <dbReference type="ARBA" id="ARBA00023170"/>
    </source>
</evidence>
<evidence type="ECO:0000256" key="16">
    <source>
        <dbReference type="RuleBase" id="RU003357"/>
    </source>
</evidence>
<dbReference type="NCBIfam" id="TIGR01783">
    <property type="entry name" value="TonB-siderophor"/>
    <property type="match status" value="1"/>
</dbReference>
<dbReference type="Gene3D" id="2.40.170.20">
    <property type="entry name" value="TonB-dependent receptor, beta-barrel domain"/>
    <property type="match status" value="1"/>
</dbReference>
<feature type="domain" description="TonB-dependent receptor plug" evidence="18">
    <location>
        <begin position="57"/>
        <end position="153"/>
    </location>
</feature>
<dbReference type="InterPro" id="IPR037066">
    <property type="entry name" value="Plug_dom_sf"/>
</dbReference>
<keyword evidence="20" id="KW-1185">Reference proteome</keyword>
<comment type="subcellular location">
    <subcellularLocation>
        <location evidence="1 14">Cell outer membrane</location>
        <topology evidence="1 14">Multi-pass membrane protein</topology>
    </subcellularLocation>
</comment>
<keyword evidence="12 19" id="KW-0675">Receptor</keyword>
<evidence type="ECO:0000256" key="10">
    <source>
        <dbReference type="ARBA" id="ARBA00023077"/>
    </source>
</evidence>
<evidence type="ECO:0000256" key="13">
    <source>
        <dbReference type="ARBA" id="ARBA00023237"/>
    </source>
</evidence>
<dbReference type="EMBL" id="JAVRHS010000005">
    <property type="protein sequence ID" value="MDT0576063.1"/>
    <property type="molecule type" value="Genomic_DNA"/>
</dbReference>
<keyword evidence="10 16" id="KW-0798">TonB box</keyword>
<sequence>MHSGTRGLPILVIASALSVSSHAQQADELIIVTAQRENESTVRNSADAGVLGNKLAEDLPFAVRSYDESLILNQQPQTLGEVLENDPTIRTTYGFGNGAEQFVIGGFTLFGDDIGLNGLYGITPRQLIAPELFDSVQVLNGASAFLNGAAPGGSGLGGSVNLVLKRAQGQPLTRTTLGYTGNAHPGGSFDVARRFGSSGAFGVRVNGAYRSGELAIDGEDRRSQVLGAGFDFDGGNVRAALDLAYQEIRIDSLRPKVTIGSAAIPDVPQADANYAQDFAFTELRDVFGTLSLEYDIADDALFYAKAGARDGREDGIYDTITVLDATTGAASGTALIVPRTDNNEAVEAGLRVQLGNTVTHEINFGGNAVWQTNRNAFDFLGPAFATNIYEPVQVDLPASSFAGGDLDDPFPLAKISQFSVFASNTIGLWDDNILLTGGLRLQTINVKSFSFANGALVGEYDENAVTPVVGLVVKPVNGLSLYANRIEALQPGATAPIDPAVINPGEVLAPRRSTQYEIGGKVQLGSLFAGVGVYQIERPGEGLLADGSFGYIGDQRHRGVEFILNGEIAPGLRFIGGGAYTHAELVGGNNVAGVPEITANADIEWDLPFAPGVTVTSRAVHTGEQFANVSNSLEIGSWTRFDLGARYVFVAGETPVTLRLTVDNIADERYWASAFDVFSTALLQGQPRTVKASISADF</sequence>
<dbReference type="InterPro" id="IPR012910">
    <property type="entry name" value="Plug_dom"/>
</dbReference>
<feature type="short sequence motif" description="TonB C-terminal box" evidence="15">
    <location>
        <begin position="681"/>
        <end position="698"/>
    </location>
</feature>
<keyword evidence="7" id="KW-0732">Signal</keyword>
<evidence type="ECO:0000256" key="7">
    <source>
        <dbReference type="ARBA" id="ARBA00022729"/>
    </source>
</evidence>
<comment type="caution">
    <text evidence="19">The sequence shown here is derived from an EMBL/GenBank/DDBJ whole genome shotgun (WGS) entry which is preliminary data.</text>
</comment>
<feature type="domain" description="TonB-dependent receptor-like beta-barrel" evidence="17">
    <location>
        <begin position="246"/>
        <end position="665"/>
    </location>
</feature>
<dbReference type="RefSeq" id="WP_311340644.1">
    <property type="nucleotide sequence ID" value="NZ_JAVRHS010000005.1"/>
</dbReference>
<evidence type="ECO:0000259" key="18">
    <source>
        <dbReference type="Pfam" id="PF07715"/>
    </source>
</evidence>
<dbReference type="PROSITE" id="PS01156">
    <property type="entry name" value="TONB_DEPENDENT_REC_2"/>
    <property type="match status" value="1"/>
</dbReference>
<dbReference type="PROSITE" id="PS52016">
    <property type="entry name" value="TONB_DEPENDENT_REC_3"/>
    <property type="match status" value="1"/>
</dbReference>
<evidence type="ECO:0000256" key="14">
    <source>
        <dbReference type="PROSITE-ProRule" id="PRU01360"/>
    </source>
</evidence>
<keyword evidence="4 14" id="KW-1134">Transmembrane beta strand</keyword>
<evidence type="ECO:0000256" key="5">
    <source>
        <dbReference type="ARBA" id="ARBA00022496"/>
    </source>
</evidence>
<dbReference type="PANTHER" id="PTHR32552">
    <property type="entry name" value="FERRICHROME IRON RECEPTOR-RELATED"/>
    <property type="match status" value="1"/>
</dbReference>
<dbReference type="CDD" id="cd01347">
    <property type="entry name" value="ligand_gated_channel"/>
    <property type="match status" value="1"/>
</dbReference>
<evidence type="ECO:0000256" key="15">
    <source>
        <dbReference type="PROSITE-ProRule" id="PRU10144"/>
    </source>
</evidence>
<protein>
    <submittedName>
        <fullName evidence="19">TonB-dependent receptor</fullName>
    </submittedName>
</protein>
<keyword evidence="9" id="KW-0406">Ion transport</keyword>
<dbReference type="Pfam" id="PF00593">
    <property type="entry name" value="TonB_dep_Rec_b-barrel"/>
    <property type="match status" value="1"/>
</dbReference>
<dbReference type="InterPro" id="IPR010105">
    <property type="entry name" value="TonB_sidphr_rcpt"/>
</dbReference>
<evidence type="ECO:0000259" key="17">
    <source>
        <dbReference type="Pfam" id="PF00593"/>
    </source>
</evidence>
<gene>
    <name evidence="19" type="ORF">RM533_07665</name>
</gene>
<keyword evidence="5" id="KW-0410">Iron transport</keyword>
<comment type="similarity">
    <text evidence="2 14 16">Belongs to the TonB-dependent receptor family.</text>
</comment>
<keyword evidence="6 14" id="KW-0812">Transmembrane</keyword>
<evidence type="ECO:0000256" key="3">
    <source>
        <dbReference type="ARBA" id="ARBA00022448"/>
    </source>
</evidence>
<keyword evidence="3 14" id="KW-0813">Transport</keyword>
<evidence type="ECO:0000256" key="8">
    <source>
        <dbReference type="ARBA" id="ARBA00023004"/>
    </source>
</evidence>
<accession>A0ABU2ZJ63</accession>
<keyword evidence="13 14" id="KW-0998">Cell outer membrane</keyword>
<dbReference type="PANTHER" id="PTHR32552:SF82">
    <property type="entry name" value="FCUA PROTEIN"/>
    <property type="match status" value="1"/>
</dbReference>
<dbReference type="InterPro" id="IPR036942">
    <property type="entry name" value="Beta-barrel_TonB_sf"/>
</dbReference>
<reference evidence="19 20" key="1">
    <citation type="submission" date="2023-09" db="EMBL/GenBank/DDBJ databases">
        <authorList>
            <person name="Rey-Velasco X."/>
        </authorList>
    </citation>
    <scope>NUCLEOTIDE SEQUENCE [LARGE SCALE GENOMIC DNA]</scope>
    <source>
        <strain evidence="19 20">F390</strain>
    </source>
</reference>
<name>A0ABU2ZJ63_9SPHN</name>
<evidence type="ECO:0000256" key="11">
    <source>
        <dbReference type="ARBA" id="ARBA00023136"/>
    </source>
</evidence>
<evidence type="ECO:0000313" key="19">
    <source>
        <dbReference type="EMBL" id="MDT0576063.1"/>
    </source>
</evidence>
<organism evidence="19 20">
    <name type="scientific">Croceicoccus esteveae</name>
    <dbReference type="NCBI Taxonomy" id="3075597"/>
    <lineage>
        <taxon>Bacteria</taxon>
        <taxon>Pseudomonadati</taxon>
        <taxon>Pseudomonadota</taxon>
        <taxon>Alphaproteobacteria</taxon>
        <taxon>Sphingomonadales</taxon>
        <taxon>Erythrobacteraceae</taxon>
        <taxon>Croceicoccus</taxon>
    </lineage>
</organism>
<dbReference type="InterPro" id="IPR010917">
    <property type="entry name" value="TonB_rcpt_CS"/>
</dbReference>
<evidence type="ECO:0000256" key="9">
    <source>
        <dbReference type="ARBA" id="ARBA00023065"/>
    </source>
</evidence>
<dbReference type="Gene3D" id="2.170.130.10">
    <property type="entry name" value="TonB-dependent receptor, plug domain"/>
    <property type="match status" value="1"/>
</dbReference>
<dbReference type="Proteomes" id="UP001259803">
    <property type="component" value="Unassembled WGS sequence"/>
</dbReference>
<keyword evidence="8" id="KW-0408">Iron</keyword>
<proteinExistence type="inferred from homology"/>
<dbReference type="Pfam" id="PF07715">
    <property type="entry name" value="Plug"/>
    <property type="match status" value="1"/>
</dbReference>
<evidence type="ECO:0000256" key="2">
    <source>
        <dbReference type="ARBA" id="ARBA00009810"/>
    </source>
</evidence>